<organism evidence="4 5">
    <name type="scientific">Nonomuraea terrae</name>
    <dbReference type="NCBI Taxonomy" id="2530383"/>
    <lineage>
        <taxon>Bacteria</taxon>
        <taxon>Bacillati</taxon>
        <taxon>Actinomycetota</taxon>
        <taxon>Actinomycetes</taxon>
        <taxon>Streptosporangiales</taxon>
        <taxon>Streptosporangiaceae</taxon>
        <taxon>Nonomuraea</taxon>
    </lineage>
</organism>
<dbReference type="SMART" id="SM00421">
    <property type="entry name" value="HTH_LUXR"/>
    <property type="match status" value="1"/>
</dbReference>
<dbReference type="SUPFAM" id="SSF48452">
    <property type="entry name" value="TPR-like"/>
    <property type="match status" value="1"/>
</dbReference>
<dbReference type="InterPro" id="IPR027417">
    <property type="entry name" value="P-loop_NTPase"/>
</dbReference>
<dbReference type="EMBL" id="SMKQ01000032">
    <property type="protein sequence ID" value="TDD49364.1"/>
    <property type="molecule type" value="Genomic_DNA"/>
</dbReference>
<gene>
    <name evidence="4" type="ORF">E1286_13925</name>
</gene>
<keyword evidence="2" id="KW-0067">ATP-binding</keyword>
<accession>A0A4R4YXQ0</accession>
<reference evidence="4 5" key="1">
    <citation type="submission" date="2019-03" db="EMBL/GenBank/DDBJ databases">
        <title>Draft genome sequences of novel Actinobacteria.</title>
        <authorList>
            <person name="Sahin N."/>
            <person name="Ay H."/>
            <person name="Saygin H."/>
        </authorList>
    </citation>
    <scope>NUCLEOTIDE SEQUENCE [LARGE SCALE GENOMIC DNA]</scope>
    <source>
        <strain evidence="4 5">CH32</strain>
    </source>
</reference>
<dbReference type="PRINTS" id="PR00038">
    <property type="entry name" value="HTHLUXR"/>
</dbReference>
<dbReference type="Pfam" id="PF00196">
    <property type="entry name" value="GerE"/>
    <property type="match status" value="1"/>
</dbReference>
<dbReference type="InterPro" id="IPR036388">
    <property type="entry name" value="WH-like_DNA-bd_sf"/>
</dbReference>
<evidence type="ECO:0000256" key="1">
    <source>
        <dbReference type="ARBA" id="ARBA00022741"/>
    </source>
</evidence>
<evidence type="ECO:0000256" key="2">
    <source>
        <dbReference type="ARBA" id="ARBA00022840"/>
    </source>
</evidence>
<evidence type="ECO:0000313" key="4">
    <source>
        <dbReference type="EMBL" id="TDD49364.1"/>
    </source>
</evidence>
<name>A0A4R4YXQ0_9ACTN</name>
<dbReference type="SUPFAM" id="SSF46894">
    <property type="entry name" value="C-terminal effector domain of the bipartite response regulators"/>
    <property type="match status" value="1"/>
</dbReference>
<dbReference type="GO" id="GO:0003677">
    <property type="term" value="F:DNA binding"/>
    <property type="evidence" value="ECO:0007669"/>
    <property type="project" value="InterPro"/>
</dbReference>
<dbReference type="GO" id="GO:0005524">
    <property type="term" value="F:ATP binding"/>
    <property type="evidence" value="ECO:0007669"/>
    <property type="project" value="UniProtKB-KW"/>
</dbReference>
<dbReference type="GO" id="GO:0004016">
    <property type="term" value="F:adenylate cyclase activity"/>
    <property type="evidence" value="ECO:0007669"/>
    <property type="project" value="TreeGrafter"/>
</dbReference>
<keyword evidence="1" id="KW-0547">Nucleotide-binding</keyword>
<dbReference type="Gene3D" id="1.10.10.10">
    <property type="entry name" value="Winged helix-like DNA-binding domain superfamily/Winged helix DNA-binding domain"/>
    <property type="match status" value="1"/>
</dbReference>
<dbReference type="InterPro" id="IPR041664">
    <property type="entry name" value="AAA_16"/>
</dbReference>
<dbReference type="InterPro" id="IPR011990">
    <property type="entry name" value="TPR-like_helical_dom_sf"/>
</dbReference>
<proteinExistence type="predicted"/>
<comment type="caution">
    <text evidence="4">The sequence shown here is derived from an EMBL/GenBank/DDBJ whole genome shotgun (WGS) entry which is preliminary data.</text>
</comment>
<dbReference type="CDD" id="cd06170">
    <property type="entry name" value="LuxR_C_like"/>
    <property type="match status" value="1"/>
</dbReference>
<dbReference type="AlphaFoldDB" id="A0A4R4YXQ0"/>
<sequence>MRHMLRGRERESRTIDGLLGDARAGVSGALVILGEPGIGKTALLDHAAVAGDLHVLRTTGIEAEAELPFASLHLLFRSALGRLDSIPERQAAALRGAFGLGPAGTGDRFLIGLAVLSLLAELAEEGPVLCLVDDAQWLDRASADALVIAARRLAAEGVAMLLAARTGFQAPGLPVLELAGLDETTSGEVLDSAARPLSAEFRQRILAEAAGNPLALLELPKSGESQGELSLTARLEEAFAHQVDGLSAAARALLQVATADATAESAIVLAAGRALGCAPEHLEEISGAGLIHTADGSRLEFRHPLVRAAVWQRTPLARRLAVHHALSQVLEGTADADRSAWHMAAATLTADEQVAARLEATAARAHARGGYASAASAYERAAALSPSAGERARRLTLAAEATEFSGRFDRARTLALGAGNPGAELTSRLIRVRACCDYGEGHLQGAHAMLSVGVDHLAAADPSSAVWLLLDAASMIWLDGDRDMAHRTAEQLDALRVPPDADVVAVHQLCRWFVALALGRPSSGLPPLADVVESARAQAGPDRRGLLLIGGLGLADYDARTHQLALAATATLRAEGRVGLLPQALTFLARVEYVRGRYADARGFAEEAVSIAADTGQPAWSRLATALLDQLAAVHGDPLDPATANPAALGLLDLGQGRPEQALLGLEALVYGKARNRTSAMHLVPDLVEAALRSGRSARAAEPFARLESWAGVLRQGWTDALVSRCRALLSTTPDADAHFRAALAAHERPFDRARTELLYGEWLRRSRRTSDAQEHLRAALETFEWLGARPWADRARTELGATGWSTQRNTGDRFAQLTPQERQIVHLAAQGLSNKDIAAHLFLSPRTVGQHLYKAFPKLGVTARAQLADLTLSS</sequence>
<evidence type="ECO:0000313" key="5">
    <source>
        <dbReference type="Proteomes" id="UP000295302"/>
    </source>
</evidence>
<dbReference type="InterPro" id="IPR000792">
    <property type="entry name" value="Tscrpt_reg_LuxR_C"/>
</dbReference>
<feature type="domain" description="HTH luxR-type" evidence="3">
    <location>
        <begin position="811"/>
        <end position="875"/>
    </location>
</feature>
<dbReference type="SUPFAM" id="SSF52540">
    <property type="entry name" value="P-loop containing nucleoside triphosphate hydrolases"/>
    <property type="match status" value="1"/>
</dbReference>
<dbReference type="OrthoDB" id="483at2"/>
<dbReference type="GO" id="GO:0006355">
    <property type="term" value="P:regulation of DNA-templated transcription"/>
    <property type="evidence" value="ECO:0007669"/>
    <property type="project" value="InterPro"/>
</dbReference>
<dbReference type="PANTHER" id="PTHR16305:SF35">
    <property type="entry name" value="TRANSCRIPTIONAL ACTIVATOR DOMAIN"/>
    <property type="match status" value="1"/>
</dbReference>
<dbReference type="Proteomes" id="UP000295302">
    <property type="component" value="Unassembled WGS sequence"/>
</dbReference>
<evidence type="ECO:0000259" key="3">
    <source>
        <dbReference type="PROSITE" id="PS50043"/>
    </source>
</evidence>
<dbReference type="InterPro" id="IPR016032">
    <property type="entry name" value="Sig_transdc_resp-reg_C-effctor"/>
</dbReference>
<dbReference type="PROSITE" id="PS50043">
    <property type="entry name" value="HTH_LUXR_2"/>
    <property type="match status" value="1"/>
</dbReference>
<protein>
    <submittedName>
        <fullName evidence="4">LuxR family transcriptional regulator</fullName>
    </submittedName>
</protein>
<dbReference type="PANTHER" id="PTHR16305">
    <property type="entry name" value="TESTICULAR SOLUBLE ADENYLYL CYCLASE"/>
    <property type="match status" value="1"/>
</dbReference>
<dbReference type="GO" id="GO:0005737">
    <property type="term" value="C:cytoplasm"/>
    <property type="evidence" value="ECO:0007669"/>
    <property type="project" value="TreeGrafter"/>
</dbReference>
<keyword evidence="5" id="KW-1185">Reference proteome</keyword>
<dbReference type="Pfam" id="PF13191">
    <property type="entry name" value="AAA_16"/>
    <property type="match status" value="1"/>
</dbReference>